<keyword evidence="6" id="KW-0007">Acetylation</keyword>
<geneLocation type="plasmid" evidence="12">
    <name>psms3-1</name>
</geneLocation>
<protein>
    <recommendedName>
        <fullName evidence="2">acetate--CoA ligase</fullName>
        <ecNumber evidence="2">6.2.1.1</ecNumber>
    </recommendedName>
</protein>
<evidence type="ECO:0000256" key="6">
    <source>
        <dbReference type="ARBA" id="ARBA00022990"/>
    </source>
</evidence>
<dbReference type="GO" id="GO:0006085">
    <property type="term" value="P:acetyl-CoA biosynthetic process"/>
    <property type="evidence" value="ECO:0007669"/>
    <property type="project" value="TreeGrafter"/>
</dbReference>
<feature type="domain" description="AMP-binding enzyme C-terminal" evidence="9">
    <location>
        <begin position="529"/>
        <end position="605"/>
    </location>
</feature>
<evidence type="ECO:0000313" key="11">
    <source>
        <dbReference type="EMBL" id="ASP23509.1"/>
    </source>
</evidence>
<proteinExistence type="inferred from homology"/>
<keyword evidence="7" id="KW-1133">Transmembrane helix</keyword>
<keyword evidence="7" id="KW-0812">Transmembrane</keyword>
<accession>A0A222EBD7</accession>
<keyword evidence="3 11" id="KW-0436">Ligase</keyword>
<name>A0A222EBD7_9RHOB</name>
<dbReference type="GO" id="GO:0005524">
    <property type="term" value="F:ATP binding"/>
    <property type="evidence" value="ECO:0007669"/>
    <property type="project" value="UniProtKB-KW"/>
</dbReference>
<comment type="similarity">
    <text evidence="1">Belongs to the ATP-dependent AMP-binding enzyme family.</text>
</comment>
<feature type="domain" description="AMP-dependent synthetase/ligase" evidence="8">
    <location>
        <begin position="92"/>
        <end position="469"/>
    </location>
</feature>
<dbReference type="SUPFAM" id="SSF56801">
    <property type="entry name" value="Acetyl-CoA synthetase-like"/>
    <property type="match status" value="1"/>
</dbReference>
<evidence type="ECO:0000256" key="7">
    <source>
        <dbReference type="SAM" id="Phobius"/>
    </source>
</evidence>
<dbReference type="Pfam" id="PF16177">
    <property type="entry name" value="ACAS_N"/>
    <property type="match status" value="1"/>
</dbReference>
<evidence type="ECO:0000256" key="2">
    <source>
        <dbReference type="ARBA" id="ARBA00013275"/>
    </source>
</evidence>
<evidence type="ECO:0000259" key="10">
    <source>
        <dbReference type="Pfam" id="PF16177"/>
    </source>
</evidence>
<dbReference type="Proteomes" id="UP000203589">
    <property type="component" value="Plasmid pSMS3-1"/>
</dbReference>
<dbReference type="PANTHER" id="PTHR24095">
    <property type="entry name" value="ACETYL-COENZYME A SYNTHETASE"/>
    <property type="match status" value="1"/>
</dbReference>
<dbReference type="EC" id="6.2.1.1" evidence="2"/>
<dbReference type="InterPro" id="IPR042099">
    <property type="entry name" value="ANL_N_sf"/>
</dbReference>
<dbReference type="EMBL" id="CP022541">
    <property type="protein sequence ID" value="ASP23509.1"/>
    <property type="molecule type" value="Genomic_DNA"/>
</dbReference>
<dbReference type="InterPro" id="IPR020845">
    <property type="entry name" value="AMP-binding_CS"/>
</dbReference>
<dbReference type="InterPro" id="IPR025110">
    <property type="entry name" value="AMP-bd_C"/>
</dbReference>
<feature type="domain" description="Acetyl-coenzyme A synthetase N-terminal" evidence="10">
    <location>
        <begin position="32"/>
        <end position="85"/>
    </location>
</feature>
<keyword evidence="12" id="KW-1185">Reference proteome</keyword>
<evidence type="ECO:0000259" key="9">
    <source>
        <dbReference type="Pfam" id="PF13193"/>
    </source>
</evidence>
<dbReference type="GO" id="GO:0003987">
    <property type="term" value="F:acetate-CoA ligase activity"/>
    <property type="evidence" value="ECO:0007669"/>
    <property type="project" value="UniProtKB-EC"/>
</dbReference>
<keyword evidence="4" id="KW-0547">Nucleotide-binding</keyword>
<evidence type="ECO:0000256" key="1">
    <source>
        <dbReference type="ARBA" id="ARBA00006432"/>
    </source>
</evidence>
<dbReference type="Pfam" id="PF13193">
    <property type="entry name" value="AMP-binding_C"/>
    <property type="match status" value="1"/>
</dbReference>
<evidence type="ECO:0000256" key="3">
    <source>
        <dbReference type="ARBA" id="ARBA00022598"/>
    </source>
</evidence>
<dbReference type="AlphaFoldDB" id="A0A222EBD7"/>
<evidence type="ECO:0000256" key="4">
    <source>
        <dbReference type="ARBA" id="ARBA00022741"/>
    </source>
</evidence>
<reference evidence="11 12" key="1">
    <citation type="submission" date="2017-07" db="EMBL/GenBank/DDBJ databases">
        <title>Genome Sequence of Antarctobacter heliothermus Strain SMS3 Isolated from a culture of the Diatom Skeletonema marinoi.</title>
        <authorList>
            <person name="Topel M."/>
            <person name="Pinder M.I.M."/>
            <person name="Johansson O.N."/>
            <person name="Kourtchenko O."/>
            <person name="Godhe A."/>
            <person name="Clarke A.K."/>
        </authorList>
    </citation>
    <scope>NUCLEOTIDE SEQUENCE [LARGE SCALE GENOMIC DNA]</scope>
    <source>
        <strain evidence="11 12">SMS3</strain>
        <plasmid evidence="12">Plasmid psms3-1</plasmid>
    </source>
</reference>
<feature type="transmembrane region" description="Helical" evidence="7">
    <location>
        <begin position="149"/>
        <end position="172"/>
    </location>
</feature>
<evidence type="ECO:0000313" key="12">
    <source>
        <dbReference type="Proteomes" id="UP000203589"/>
    </source>
</evidence>
<organism evidence="11 12">
    <name type="scientific">Antarctobacter heliothermus</name>
    <dbReference type="NCBI Taxonomy" id="74033"/>
    <lineage>
        <taxon>Bacteria</taxon>
        <taxon>Pseudomonadati</taxon>
        <taxon>Pseudomonadota</taxon>
        <taxon>Alphaproteobacteria</taxon>
        <taxon>Rhodobacterales</taxon>
        <taxon>Roseobacteraceae</taxon>
        <taxon>Antarctobacter</taxon>
    </lineage>
</organism>
<dbReference type="PROSITE" id="PS00455">
    <property type="entry name" value="AMP_BINDING"/>
    <property type="match status" value="1"/>
</dbReference>
<dbReference type="Pfam" id="PF00501">
    <property type="entry name" value="AMP-binding"/>
    <property type="match status" value="1"/>
</dbReference>
<sequence>MTKSHSVWKPGQDMIENAQVTRLAHALECADYDELYALSLADPQRYWDGVNAFCGIRWRKPYTGYADFSRGPEFPDWFPGGQLNWTDTLLGHADREPERPAVTGVTESGETEVLNYGELRERVQRFAGGLKDRGISRGDRIGFLMENGIAATVTFLAISYVGAIAVPLFSGFGSDAILARLQSCDVDALIVSTGFERRGKFVATKGTITAVRAALPPQTAIIQKLSPAGPQEIWHGAVNWDDLAASEPLAEPEVMESSDPFMLIYTSGTTGKPKGTVHTHGSFPIKIAHDAAVHFNVSRDVVYCWPADMGWIAGALVLTAALSHGAHLICYDGAPDYPDWGRMGHLIEDHAITHFGSAPTLIRGLAANQDVSTTADMSSVELLITAGESIAPEHFTWFQDHIGPGNTPVINYTGGSEVSGALLSSVVTRPIPSGCFNARSPGIAVDVTDANGRSVTGEVGELVVREPFVGMTQSFWHDDTRYLETYWASISDIWVHGDLAVRDTEGNYVLVGRSDDTLKVAGKRVGPAEVEEIVVEIEGVREVAVIGVDDPVKGQAIAVFLTLRGSASEGLATAVGARIRERLGKPFSPKAIYVVADLPKTRSSKIMRRVVRSIYSGQPAGDISSLVNPEAIDAIRQVLDGQKVIQGV</sequence>
<dbReference type="KEGG" id="aht:ANTHELSMS3_05129"/>
<evidence type="ECO:0000256" key="5">
    <source>
        <dbReference type="ARBA" id="ARBA00022840"/>
    </source>
</evidence>
<gene>
    <name evidence="11" type="ORF">ANTHELSMS3_05129</name>
</gene>
<dbReference type="Gene3D" id="3.40.50.12780">
    <property type="entry name" value="N-terminal domain of ligase-like"/>
    <property type="match status" value="1"/>
</dbReference>
<keyword evidence="5" id="KW-0067">ATP-binding</keyword>
<dbReference type="Gene3D" id="3.30.300.30">
    <property type="match status" value="1"/>
</dbReference>
<evidence type="ECO:0000259" key="8">
    <source>
        <dbReference type="Pfam" id="PF00501"/>
    </source>
</evidence>
<keyword evidence="7" id="KW-0472">Membrane</keyword>
<dbReference type="InterPro" id="IPR000873">
    <property type="entry name" value="AMP-dep_synth/lig_dom"/>
</dbReference>
<dbReference type="PANTHER" id="PTHR24095:SF14">
    <property type="entry name" value="ACETYL-COENZYME A SYNTHETASE 1"/>
    <property type="match status" value="1"/>
</dbReference>
<keyword evidence="11" id="KW-0614">Plasmid</keyword>
<dbReference type="InterPro" id="IPR045851">
    <property type="entry name" value="AMP-bd_C_sf"/>
</dbReference>
<dbReference type="InterPro" id="IPR032387">
    <property type="entry name" value="ACAS_N"/>
</dbReference>